<accession>A0A443S3Z3</accession>
<dbReference type="CDD" id="cd14498">
    <property type="entry name" value="DSP"/>
    <property type="match status" value="1"/>
</dbReference>
<evidence type="ECO:0000313" key="7">
    <source>
        <dbReference type="EMBL" id="RWS22213.1"/>
    </source>
</evidence>
<dbReference type="InterPro" id="IPR000340">
    <property type="entry name" value="Dual-sp_phosphatase_cat-dom"/>
</dbReference>
<evidence type="ECO:0000259" key="6">
    <source>
        <dbReference type="PROSITE" id="PS50056"/>
    </source>
</evidence>
<keyword evidence="8" id="KW-1185">Reference proteome</keyword>
<proteinExistence type="inferred from homology"/>
<evidence type="ECO:0000256" key="2">
    <source>
        <dbReference type="ARBA" id="ARBA00013064"/>
    </source>
</evidence>
<comment type="similarity">
    <text evidence="1">Belongs to the protein-tyrosine phosphatase family. Non-receptor class dual specificity subfamily.</text>
</comment>
<gene>
    <name evidence="7" type="ORF">B4U80_09410</name>
</gene>
<dbReference type="EMBL" id="NCKV01009459">
    <property type="protein sequence ID" value="RWS22213.1"/>
    <property type="molecule type" value="Genomic_DNA"/>
</dbReference>
<dbReference type="PROSITE" id="PS50056">
    <property type="entry name" value="TYR_PHOSPHATASE_2"/>
    <property type="match status" value="1"/>
</dbReference>
<dbReference type="SUPFAM" id="SSF52799">
    <property type="entry name" value="(Phosphotyrosine protein) phosphatases II"/>
    <property type="match status" value="1"/>
</dbReference>
<dbReference type="GO" id="GO:0017017">
    <property type="term" value="F:MAP kinase tyrosine/serine/threonine phosphatase activity"/>
    <property type="evidence" value="ECO:0007669"/>
    <property type="project" value="TreeGrafter"/>
</dbReference>
<keyword evidence="3" id="KW-0378">Hydrolase</keyword>
<dbReference type="SMART" id="SM00195">
    <property type="entry name" value="DSPc"/>
    <property type="match status" value="1"/>
</dbReference>
<dbReference type="STRING" id="299467.A0A443S3Z3"/>
<evidence type="ECO:0000256" key="1">
    <source>
        <dbReference type="ARBA" id="ARBA00008601"/>
    </source>
</evidence>
<dbReference type="OrthoDB" id="285418at2759"/>
<dbReference type="InterPro" id="IPR032675">
    <property type="entry name" value="LRR_dom_sf"/>
</dbReference>
<dbReference type="Pfam" id="PF00782">
    <property type="entry name" value="DSPc"/>
    <property type="match status" value="1"/>
</dbReference>
<dbReference type="SUPFAM" id="SSF52047">
    <property type="entry name" value="RNI-like"/>
    <property type="match status" value="1"/>
</dbReference>
<dbReference type="EC" id="3.1.3.48" evidence="2"/>
<comment type="caution">
    <text evidence="7">The sequence shown here is derived from an EMBL/GenBank/DDBJ whole genome shotgun (WGS) entry which is preliminary data.</text>
</comment>
<evidence type="ECO:0000256" key="4">
    <source>
        <dbReference type="ARBA" id="ARBA00022912"/>
    </source>
</evidence>
<dbReference type="Gene3D" id="3.90.190.10">
    <property type="entry name" value="Protein tyrosine phosphatase superfamily"/>
    <property type="match status" value="1"/>
</dbReference>
<evidence type="ECO:0000259" key="5">
    <source>
        <dbReference type="PROSITE" id="PS50054"/>
    </source>
</evidence>
<dbReference type="Proteomes" id="UP000288716">
    <property type="component" value="Unassembled WGS sequence"/>
</dbReference>
<dbReference type="PANTHER" id="PTHR10159">
    <property type="entry name" value="DUAL SPECIFICITY PROTEIN PHOSPHATASE"/>
    <property type="match status" value="1"/>
</dbReference>
<evidence type="ECO:0000256" key="3">
    <source>
        <dbReference type="ARBA" id="ARBA00022801"/>
    </source>
</evidence>
<feature type="domain" description="Tyrosine specific protein phosphatases" evidence="6">
    <location>
        <begin position="362"/>
        <end position="419"/>
    </location>
</feature>
<dbReference type="GO" id="GO:0005737">
    <property type="term" value="C:cytoplasm"/>
    <property type="evidence" value="ECO:0007669"/>
    <property type="project" value="TreeGrafter"/>
</dbReference>
<dbReference type="GO" id="GO:0008330">
    <property type="term" value="F:protein tyrosine/threonine phosphatase activity"/>
    <property type="evidence" value="ECO:0007669"/>
    <property type="project" value="TreeGrafter"/>
</dbReference>
<dbReference type="InterPro" id="IPR029021">
    <property type="entry name" value="Prot-tyrosine_phosphatase-like"/>
</dbReference>
<dbReference type="AlphaFoldDB" id="A0A443S3Z3"/>
<organism evidence="7 8">
    <name type="scientific">Leptotrombidium deliense</name>
    <dbReference type="NCBI Taxonomy" id="299467"/>
    <lineage>
        <taxon>Eukaryota</taxon>
        <taxon>Metazoa</taxon>
        <taxon>Ecdysozoa</taxon>
        <taxon>Arthropoda</taxon>
        <taxon>Chelicerata</taxon>
        <taxon>Arachnida</taxon>
        <taxon>Acari</taxon>
        <taxon>Acariformes</taxon>
        <taxon>Trombidiformes</taxon>
        <taxon>Prostigmata</taxon>
        <taxon>Anystina</taxon>
        <taxon>Parasitengona</taxon>
        <taxon>Trombiculoidea</taxon>
        <taxon>Trombiculidae</taxon>
        <taxon>Leptotrombidium</taxon>
    </lineage>
</organism>
<keyword evidence="4" id="KW-0904">Protein phosphatase</keyword>
<dbReference type="Gene3D" id="3.80.10.10">
    <property type="entry name" value="Ribonuclease Inhibitor"/>
    <property type="match status" value="1"/>
</dbReference>
<dbReference type="PANTHER" id="PTHR10159:SF519">
    <property type="entry name" value="DUAL SPECIFICITY PROTEIN PHOSPHATASE MPK3"/>
    <property type="match status" value="1"/>
</dbReference>
<sequence>MLLVFEKFKYTLKELTITAPYKLSEKDEVYSHLQETLFPGNAICRIIANQKLKNLKHFKCEVAVFAETVSNMIEIYSSNSSNSSNLSTLSFSNIYKYARTAVSFPTTLKSVSLLNLNDTVWIPEIFNLSLNKLELSIADYVKIDINLLFIEKITKNSPQLKDINLDLYYTFSDKDINQIAINCLLLEKLTLNNVSLGAGARHIFAKMKHLRKLHFKNLILNENSDKEFAKFIRKSQLLMLRISTETREKTFSTISENIHCKCNHSNFFDIMKLIWDTTENISRDECELIIKDIYKCHPCASSPSQAQEIIQNLYLTGMSGLDSNKFDFIIDISNYYIEARNIDYTKTLVIRIDDRLNANIYEHFDEATNFINHCLLKNKTVVVHCAAGRSRSASIVIAYLIRFCNMSLQDAYIYVHSKRTCIDPNESFLYQLAKYENKLKF</sequence>
<dbReference type="GO" id="GO:0043409">
    <property type="term" value="P:negative regulation of MAPK cascade"/>
    <property type="evidence" value="ECO:0007669"/>
    <property type="project" value="TreeGrafter"/>
</dbReference>
<protein>
    <recommendedName>
        <fullName evidence="2">protein-tyrosine-phosphatase</fullName>
        <ecNumber evidence="2">3.1.3.48</ecNumber>
    </recommendedName>
</protein>
<dbReference type="PROSITE" id="PS00383">
    <property type="entry name" value="TYR_PHOSPHATASE_1"/>
    <property type="match status" value="1"/>
</dbReference>
<dbReference type="InterPro" id="IPR020422">
    <property type="entry name" value="TYR_PHOSPHATASE_DUAL_dom"/>
</dbReference>
<name>A0A443S3Z3_9ACAR</name>
<feature type="domain" description="Tyrosine-protein phosphatase" evidence="5">
    <location>
        <begin position="280"/>
        <end position="441"/>
    </location>
</feature>
<dbReference type="GO" id="GO:0033550">
    <property type="term" value="F:MAP kinase tyrosine phosphatase activity"/>
    <property type="evidence" value="ECO:0007669"/>
    <property type="project" value="TreeGrafter"/>
</dbReference>
<dbReference type="VEuPathDB" id="VectorBase:LDEU009827"/>
<dbReference type="PROSITE" id="PS50054">
    <property type="entry name" value="TYR_PHOSPHATASE_DUAL"/>
    <property type="match status" value="1"/>
</dbReference>
<evidence type="ECO:0000313" key="8">
    <source>
        <dbReference type="Proteomes" id="UP000288716"/>
    </source>
</evidence>
<reference evidence="7 8" key="1">
    <citation type="journal article" date="2018" name="Gigascience">
        <title>Genomes of trombidid mites reveal novel predicted allergens and laterally-transferred genes associated with secondary metabolism.</title>
        <authorList>
            <person name="Dong X."/>
            <person name="Chaisiri K."/>
            <person name="Xia D."/>
            <person name="Armstrong S.D."/>
            <person name="Fang Y."/>
            <person name="Donnelly M.J."/>
            <person name="Kadowaki T."/>
            <person name="McGarry J.W."/>
            <person name="Darby A.C."/>
            <person name="Makepeace B.L."/>
        </authorList>
    </citation>
    <scope>NUCLEOTIDE SEQUENCE [LARGE SCALE GENOMIC DNA]</scope>
    <source>
        <strain evidence="7">UoL-UT</strain>
    </source>
</reference>
<dbReference type="InterPro" id="IPR000387">
    <property type="entry name" value="Tyr_Pase_dom"/>
</dbReference>
<dbReference type="InterPro" id="IPR016130">
    <property type="entry name" value="Tyr_Pase_AS"/>
</dbReference>